<dbReference type="GO" id="GO:0015774">
    <property type="term" value="P:polysaccharide transport"/>
    <property type="evidence" value="ECO:0007669"/>
    <property type="project" value="UniProtKB-KW"/>
</dbReference>
<keyword evidence="7" id="KW-0762">Sugar transport</keyword>
<protein>
    <submittedName>
        <fullName evidence="12">ABC transporter permease</fullName>
    </submittedName>
</protein>
<gene>
    <name evidence="12" type="ORF">C0Z16_01235</name>
    <name evidence="11" type="ORF">LMG27174_00243</name>
</gene>
<reference evidence="12 13" key="1">
    <citation type="submission" date="2018-01" db="EMBL/GenBank/DDBJ databases">
        <title>Whole genome analyses suggest that Burkholderia sensu lato contains two further novel genera in the rhizoxinica-symbiotica group Mycetohabitans gen. nov., and Trinickia gen. nov.: implications for the evolution of diazotrophy and nodulation in the Burkholderiaceae.</title>
        <authorList>
            <person name="Estrada-de los Santos P."/>
            <person name="Palmer M."/>
            <person name="Chavez-Ramirez B."/>
            <person name="Beukes C."/>
            <person name="Steenkamp E.T."/>
            <person name="Hirsch A.M."/>
            <person name="Manyaka P."/>
            <person name="Maluk M."/>
            <person name="Lafos M."/>
            <person name="Crook M."/>
            <person name="Gross E."/>
            <person name="Simon M.F."/>
            <person name="Bueno dos Reis Junior F."/>
            <person name="Poole P.S."/>
            <person name="Venter S.N."/>
            <person name="James E.K."/>
        </authorList>
    </citation>
    <scope>NUCLEOTIDE SEQUENCE [LARGE SCALE GENOMIC DNA]</scope>
    <source>
        <strain evidence="12 13">WSM 3937</strain>
    </source>
</reference>
<feature type="transmembrane region" description="Helical" evidence="9">
    <location>
        <begin position="48"/>
        <end position="69"/>
    </location>
</feature>
<keyword evidence="5 9" id="KW-0812">Transmembrane</keyword>
<evidence type="ECO:0000256" key="6">
    <source>
        <dbReference type="ARBA" id="ARBA00022989"/>
    </source>
</evidence>
<comment type="similarity">
    <text evidence="2">Belongs to the ABC-2 integral membrane protein family.</text>
</comment>
<keyword evidence="3" id="KW-0813">Transport</keyword>
<feature type="transmembrane region" description="Helical" evidence="9">
    <location>
        <begin position="244"/>
        <end position="262"/>
    </location>
</feature>
<dbReference type="EMBL" id="CADIJZ010000001">
    <property type="protein sequence ID" value="CAB3637677.1"/>
    <property type="molecule type" value="Genomic_DNA"/>
</dbReference>
<dbReference type="GO" id="GO:0140359">
    <property type="term" value="F:ABC-type transporter activity"/>
    <property type="evidence" value="ECO:0007669"/>
    <property type="project" value="InterPro"/>
</dbReference>
<dbReference type="Pfam" id="PF01061">
    <property type="entry name" value="ABC2_membrane"/>
    <property type="match status" value="1"/>
</dbReference>
<evidence type="ECO:0000256" key="7">
    <source>
        <dbReference type="ARBA" id="ARBA00023047"/>
    </source>
</evidence>
<evidence type="ECO:0000256" key="1">
    <source>
        <dbReference type="ARBA" id="ARBA00004651"/>
    </source>
</evidence>
<organism evidence="11 14">
    <name type="scientific">Paraburkholderia rhynchosiae</name>
    <dbReference type="NCBI Taxonomy" id="487049"/>
    <lineage>
        <taxon>Bacteria</taxon>
        <taxon>Pseudomonadati</taxon>
        <taxon>Pseudomonadota</taxon>
        <taxon>Betaproteobacteria</taxon>
        <taxon>Burkholderiales</taxon>
        <taxon>Burkholderiaceae</taxon>
        <taxon>Paraburkholderia</taxon>
    </lineage>
</organism>
<feature type="transmembrane region" description="Helical" evidence="9">
    <location>
        <begin position="157"/>
        <end position="180"/>
    </location>
</feature>
<dbReference type="PANTHER" id="PTHR30413">
    <property type="entry name" value="INNER MEMBRANE TRANSPORT PERMEASE"/>
    <property type="match status" value="1"/>
</dbReference>
<dbReference type="GO" id="GO:0015920">
    <property type="term" value="P:lipopolysaccharide transport"/>
    <property type="evidence" value="ECO:0007669"/>
    <property type="project" value="TreeGrafter"/>
</dbReference>
<dbReference type="AlphaFoldDB" id="A0A2N7WYA6"/>
<evidence type="ECO:0000313" key="13">
    <source>
        <dbReference type="Proteomes" id="UP000235659"/>
    </source>
</evidence>
<keyword evidence="7" id="KW-0625">Polysaccharide transport</keyword>
<evidence type="ECO:0000313" key="14">
    <source>
        <dbReference type="Proteomes" id="UP000494205"/>
    </source>
</evidence>
<dbReference type="PANTHER" id="PTHR30413:SF10">
    <property type="entry name" value="CAPSULE POLYSACCHARIDE EXPORT INNER-MEMBRANE PROTEIN CTRC"/>
    <property type="match status" value="1"/>
</dbReference>
<dbReference type="Proteomes" id="UP000235659">
    <property type="component" value="Unassembled WGS sequence"/>
</dbReference>
<evidence type="ECO:0000256" key="9">
    <source>
        <dbReference type="SAM" id="Phobius"/>
    </source>
</evidence>
<evidence type="ECO:0000259" key="10">
    <source>
        <dbReference type="Pfam" id="PF01061"/>
    </source>
</evidence>
<keyword evidence="4" id="KW-1003">Cell membrane</keyword>
<proteinExistence type="inferred from homology"/>
<evidence type="ECO:0000256" key="3">
    <source>
        <dbReference type="ARBA" id="ARBA00022448"/>
    </source>
</evidence>
<evidence type="ECO:0000313" key="11">
    <source>
        <dbReference type="EMBL" id="CAB3637677.1"/>
    </source>
</evidence>
<feature type="transmembrane region" description="Helical" evidence="9">
    <location>
        <begin position="81"/>
        <end position="111"/>
    </location>
</feature>
<evidence type="ECO:0000256" key="8">
    <source>
        <dbReference type="ARBA" id="ARBA00023136"/>
    </source>
</evidence>
<evidence type="ECO:0000256" key="4">
    <source>
        <dbReference type="ARBA" id="ARBA00022475"/>
    </source>
</evidence>
<evidence type="ECO:0000313" key="12">
    <source>
        <dbReference type="EMBL" id="PMS34215.1"/>
    </source>
</evidence>
<reference evidence="11 14" key="2">
    <citation type="submission" date="2020-04" db="EMBL/GenBank/DDBJ databases">
        <authorList>
            <person name="De Canck E."/>
        </authorList>
    </citation>
    <scope>NUCLEOTIDE SEQUENCE [LARGE SCALE GENOMIC DNA]</scope>
    <source>
        <strain evidence="11 14">LMG 27174</strain>
    </source>
</reference>
<feature type="transmembrane region" description="Helical" evidence="9">
    <location>
        <begin position="187"/>
        <end position="206"/>
    </location>
</feature>
<feature type="transmembrane region" description="Helical" evidence="9">
    <location>
        <begin position="131"/>
        <end position="151"/>
    </location>
</feature>
<dbReference type="GO" id="GO:0005886">
    <property type="term" value="C:plasma membrane"/>
    <property type="evidence" value="ECO:0007669"/>
    <property type="project" value="UniProtKB-SubCell"/>
</dbReference>
<feature type="domain" description="ABC-2 type transporter transmembrane" evidence="10">
    <location>
        <begin position="33"/>
        <end position="232"/>
    </location>
</feature>
<dbReference type="EMBL" id="PNXY01000001">
    <property type="protein sequence ID" value="PMS34215.1"/>
    <property type="molecule type" value="Genomic_DNA"/>
</dbReference>
<dbReference type="InterPro" id="IPR013525">
    <property type="entry name" value="ABC2_TM"/>
</dbReference>
<comment type="subcellular location">
    <subcellularLocation>
        <location evidence="1">Cell membrane</location>
        <topology evidence="1">Multi-pass membrane protein</topology>
    </subcellularLocation>
</comment>
<evidence type="ECO:0000256" key="2">
    <source>
        <dbReference type="ARBA" id="ARBA00007783"/>
    </source>
</evidence>
<evidence type="ECO:0000256" key="5">
    <source>
        <dbReference type="ARBA" id="ARBA00022692"/>
    </source>
</evidence>
<keyword evidence="8 9" id="KW-0472">Membrane</keyword>
<name>A0A2N7WYA6_9BURK</name>
<sequence length="273" mass="31389">MDITFINDSTEDLTRHTQNDDLVVGMKSVRVWGTLGWHDIRQRYRRSVLGPFWFTLSTIIMVVVLGALYSTLLHQEISDYLPYLAVGLVVWAYLASVANEGCLAFIGAAYLIKQIRLPLTVHVCRIAWRNFVILLHSLPVVVVLLLAFGRWPGWEFVLVPFALGILLLHGVWLGVTLGVLCARFRDIPPIVTNLIQVVFFFTPVMWSPEILKDRGWIADYNPLYHLIETVRAPLTGRPTHWESWAWSIGLLIVGFAFAQFLMKRFRNRVPYWL</sequence>
<dbReference type="OrthoDB" id="9796017at2"/>
<keyword evidence="6 9" id="KW-1133">Transmembrane helix</keyword>
<keyword evidence="13" id="KW-1185">Reference proteome</keyword>
<dbReference type="RefSeq" id="WP_102630415.1">
    <property type="nucleotide sequence ID" value="NZ_CADIJZ010000001.1"/>
</dbReference>
<dbReference type="Proteomes" id="UP000494205">
    <property type="component" value="Unassembled WGS sequence"/>
</dbReference>
<accession>A0A2N7WYA6</accession>